<protein>
    <recommendedName>
        <fullName evidence="5">Probable RNA polymerase II nuclear localization protein SLC7A6OS</fullName>
    </recommendedName>
</protein>
<organism evidence="12 13">
    <name type="scientific">Ceratodon purpureus</name>
    <name type="common">Fire moss</name>
    <name type="synonym">Dicranum purpureum</name>
    <dbReference type="NCBI Taxonomy" id="3225"/>
    <lineage>
        <taxon>Eukaryota</taxon>
        <taxon>Viridiplantae</taxon>
        <taxon>Streptophyta</taxon>
        <taxon>Embryophyta</taxon>
        <taxon>Bryophyta</taxon>
        <taxon>Bryophytina</taxon>
        <taxon>Bryopsida</taxon>
        <taxon>Dicranidae</taxon>
        <taxon>Pseudoditrichales</taxon>
        <taxon>Ditrichaceae</taxon>
        <taxon>Ceratodon</taxon>
    </lineage>
</organism>
<dbReference type="InterPro" id="IPR040218">
    <property type="entry name" value="SLC7A6OS"/>
</dbReference>
<feature type="compositionally biased region" description="Acidic residues" evidence="10">
    <location>
        <begin position="269"/>
        <end position="279"/>
    </location>
</feature>
<evidence type="ECO:0000313" key="12">
    <source>
        <dbReference type="EMBL" id="KAG0568719.1"/>
    </source>
</evidence>
<feature type="region of interest" description="Disordered" evidence="10">
    <location>
        <begin position="268"/>
        <end position="368"/>
    </location>
</feature>
<feature type="domain" description="Transcription factor Iwr1" evidence="11">
    <location>
        <begin position="257"/>
        <end position="321"/>
    </location>
</feature>
<comment type="subcellular location">
    <subcellularLocation>
        <location evidence="3">Cytoplasm</location>
    </subcellularLocation>
    <subcellularLocation>
        <location evidence="2">Nucleus</location>
    </subcellularLocation>
</comment>
<dbReference type="InterPro" id="IPR013883">
    <property type="entry name" value="TF_Iwr1_dom"/>
</dbReference>
<dbReference type="GO" id="GO:0005634">
    <property type="term" value="C:nucleus"/>
    <property type="evidence" value="ECO:0007669"/>
    <property type="project" value="UniProtKB-SubCell"/>
</dbReference>
<proteinExistence type="inferred from homology"/>
<dbReference type="GO" id="GO:0015031">
    <property type="term" value="P:protein transport"/>
    <property type="evidence" value="ECO:0007669"/>
    <property type="project" value="UniProtKB-KW"/>
</dbReference>
<comment type="function">
    <text evidence="1">Directs RNA polymerase II nuclear import.</text>
</comment>
<evidence type="ECO:0000256" key="9">
    <source>
        <dbReference type="ARBA" id="ARBA00023242"/>
    </source>
</evidence>
<evidence type="ECO:0000256" key="3">
    <source>
        <dbReference type="ARBA" id="ARBA00004496"/>
    </source>
</evidence>
<evidence type="ECO:0000259" key="11">
    <source>
        <dbReference type="Pfam" id="PF08574"/>
    </source>
</evidence>
<evidence type="ECO:0000313" key="13">
    <source>
        <dbReference type="Proteomes" id="UP000822688"/>
    </source>
</evidence>
<feature type="region of interest" description="Disordered" evidence="10">
    <location>
        <begin position="55"/>
        <end position="89"/>
    </location>
</feature>
<gene>
    <name evidence="12" type="ORF">KC19_6G041100</name>
</gene>
<evidence type="ECO:0000256" key="10">
    <source>
        <dbReference type="SAM" id="MobiDB-lite"/>
    </source>
</evidence>
<sequence length="368" mass="41516">MERADGASSSGVTNLDSVVNEEEKVGIGTAAVPGKLKVVRIKRKREQAPIESLWLEVSGPPSKRHEPDISSLSLEPESASLPPTNIDTTTPSKVLFRRLETVSPSSKTEASLVESLLQKVNERKHAYEKRKEQQDSRAKSKVQGKQVLAAAKERHEVIAKRARFEQVWKSRRDVAKAAAENAESDPMRELFHLYDVVRVDEESPEALAKREKAKREAEEAQDAILRNYLPLLRECLPEAAADLEQDLNSRGVSVETDDYVYDVYAMDEGFSDDEDDEEAFYPTVQIVETEGFDLQEADDSDYDSEDSNDENNPLNDYPDEDDFGGFGDEKDSDDSDDSGDFDPYGSDDEEYDTVAYDNEEELRWSRRQ</sequence>
<dbReference type="GO" id="GO:0005737">
    <property type="term" value="C:cytoplasm"/>
    <property type="evidence" value="ECO:0007669"/>
    <property type="project" value="UniProtKB-SubCell"/>
</dbReference>
<feature type="region of interest" description="Disordered" evidence="10">
    <location>
        <begin position="1"/>
        <end position="21"/>
    </location>
</feature>
<dbReference type="EMBL" id="CM026427">
    <property type="protein sequence ID" value="KAG0568719.1"/>
    <property type="molecule type" value="Genomic_DNA"/>
</dbReference>
<dbReference type="PANTHER" id="PTHR31196">
    <property type="entry name" value="RNA POLYMERASE II NUCLEAR LOCALIZATION PROTEIN SLC7A6OS-RELATED"/>
    <property type="match status" value="1"/>
</dbReference>
<dbReference type="Proteomes" id="UP000822688">
    <property type="component" value="Chromosome 6"/>
</dbReference>
<comment type="caution">
    <text evidence="12">The sequence shown here is derived from an EMBL/GenBank/DDBJ whole genome shotgun (WGS) entry which is preliminary data.</text>
</comment>
<dbReference type="Pfam" id="PF08574">
    <property type="entry name" value="Iwr1"/>
    <property type="match status" value="1"/>
</dbReference>
<keyword evidence="9" id="KW-0539">Nucleus</keyword>
<dbReference type="AlphaFoldDB" id="A0A8T0HF34"/>
<evidence type="ECO:0000256" key="8">
    <source>
        <dbReference type="ARBA" id="ARBA00022927"/>
    </source>
</evidence>
<feature type="compositionally biased region" description="Low complexity" evidence="10">
    <location>
        <begin position="70"/>
        <end position="83"/>
    </location>
</feature>
<evidence type="ECO:0000256" key="5">
    <source>
        <dbReference type="ARBA" id="ARBA00017036"/>
    </source>
</evidence>
<feature type="compositionally biased region" description="Acidic residues" evidence="10">
    <location>
        <begin position="330"/>
        <end position="360"/>
    </location>
</feature>
<keyword evidence="6" id="KW-0813">Transport</keyword>
<dbReference type="PANTHER" id="PTHR31196:SF2">
    <property type="entry name" value="RNA POLYMERASE II NUCLEAR LOCALIZATION PROTEIN SLC7A6OS-RELATED"/>
    <property type="match status" value="1"/>
</dbReference>
<comment type="similarity">
    <text evidence="4">Belongs to the IWR1/SLC7A6OS family.</text>
</comment>
<keyword evidence="8" id="KW-0653">Protein transport</keyword>
<feature type="compositionally biased region" description="Basic and acidic residues" evidence="10">
    <location>
        <begin position="124"/>
        <end position="138"/>
    </location>
</feature>
<evidence type="ECO:0000256" key="7">
    <source>
        <dbReference type="ARBA" id="ARBA00022490"/>
    </source>
</evidence>
<keyword evidence="7" id="KW-0963">Cytoplasm</keyword>
<feature type="compositionally biased region" description="Polar residues" evidence="10">
    <location>
        <begin position="7"/>
        <end position="17"/>
    </location>
</feature>
<evidence type="ECO:0000256" key="4">
    <source>
        <dbReference type="ARBA" id="ARBA00010218"/>
    </source>
</evidence>
<reference evidence="12 13" key="1">
    <citation type="submission" date="2020-06" db="EMBL/GenBank/DDBJ databases">
        <title>WGS assembly of Ceratodon purpureus strain R40.</title>
        <authorList>
            <person name="Carey S.B."/>
            <person name="Jenkins J."/>
            <person name="Shu S."/>
            <person name="Lovell J.T."/>
            <person name="Sreedasyam A."/>
            <person name="Maumus F."/>
            <person name="Tiley G.P."/>
            <person name="Fernandez-Pozo N."/>
            <person name="Barry K."/>
            <person name="Chen C."/>
            <person name="Wang M."/>
            <person name="Lipzen A."/>
            <person name="Daum C."/>
            <person name="Saski C.A."/>
            <person name="Payton A.C."/>
            <person name="Mcbreen J.C."/>
            <person name="Conrad R.E."/>
            <person name="Kollar L.M."/>
            <person name="Olsson S."/>
            <person name="Huttunen S."/>
            <person name="Landis J.B."/>
            <person name="Wickett N.J."/>
            <person name="Johnson M.G."/>
            <person name="Rensing S.A."/>
            <person name="Grimwood J."/>
            <person name="Schmutz J."/>
            <person name="Mcdaniel S.F."/>
        </authorList>
    </citation>
    <scope>NUCLEOTIDE SEQUENCE [LARGE SCALE GENOMIC DNA]</scope>
    <source>
        <strain evidence="12 13">R40</strain>
    </source>
</reference>
<feature type="compositionally biased region" description="Acidic residues" evidence="10">
    <location>
        <begin position="290"/>
        <end position="309"/>
    </location>
</feature>
<accession>A0A8T0HF34</accession>
<evidence type="ECO:0000256" key="2">
    <source>
        <dbReference type="ARBA" id="ARBA00004123"/>
    </source>
</evidence>
<keyword evidence="13" id="KW-1185">Reference proteome</keyword>
<feature type="region of interest" description="Disordered" evidence="10">
    <location>
        <begin position="124"/>
        <end position="146"/>
    </location>
</feature>
<evidence type="ECO:0000256" key="1">
    <source>
        <dbReference type="ARBA" id="ARBA00003202"/>
    </source>
</evidence>
<evidence type="ECO:0000256" key="6">
    <source>
        <dbReference type="ARBA" id="ARBA00022448"/>
    </source>
</evidence>
<name>A0A8T0HF34_CERPU</name>